<gene>
    <name evidence="7" type="primary">ORF19</name>
    <name evidence="7" type="ORF">AOT99_gpORF19</name>
</gene>
<feature type="compositionally biased region" description="Pro residues" evidence="6">
    <location>
        <begin position="102"/>
        <end position="111"/>
    </location>
</feature>
<evidence type="ECO:0000313" key="8">
    <source>
        <dbReference type="Proteomes" id="UP000207650"/>
    </source>
</evidence>
<dbReference type="Pfam" id="PF01499">
    <property type="entry name" value="Herpes_UL25"/>
    <property type="match status" value="1"/>
</dbReference>
<accession>A0A120HQI1</accession>
<sequence>MYKKRWPLSVAYWAPNPQNKLHINRNSLIETRRSAFNFRKCVQAQKNTKIKACLLRAELDNLAQTHMNKTRDILSNLKTLEQLTATLEQNPCSVQNSIVQPQPSPKTPPPSSNSNIAYNVGNTGSFIISIVPGDPGFNVDNDFRTEFVSGLYTRQSQWLPFYGQWYSTLTNTAMQRRLFPRELKGNANFQNSTSLKLMTAILDTISSVTENFYTDVRNLSDTNAALCLINGYFCTKTTAAIPATYDELLEGLDKKLDFLVTDLRQHKSQDTFEFVFSNPKQVETIIPLNKQGTYSSDFFSSHKIFSMFVDAGMFASSKQTIHFQDNSQCDVIYLITNNIFGADIPPFFTYQLNLRVGIKALEMFVLVYSMLENVRSLKHTAHRRLQLSSLLGIQQKRDDDSSHKFPFKRGYLFSFLVTNYIIPTLSHNPKTPSSSLFPGIVLLAIESMDIGSADTNKHLINMSAKKYNEIFEILNQKLIFKNAVAILQAQTSLRRVTENGLNLLLSKASPVASATEIINTQFGGKDDYDNVYFLILACLPVTLAAV</sequence>
<evidence type="ECO:0000313" key="7">
    <source>
        <dbReference type="EMBL" id="AMA67376.1"/>
    </source>
</evidence>
<organism evidence="7 8">
    <name type="scientific">Vespertilionid gammaherpesvirus 1</name>
    <dbReference type="NCBI Taxonomy" id="2560830"/>
    <lineage>
        <taxon>Viruses</taxon>
        <taxon>Duplodnaviria</taxon>
        <taxon>Heunggongvirae</taxon>
        <taxon>Peploviricota</taxon>
        <taxon>Herviviricetes</taxon>
        <taxon>Herpesvirales</taxon>
        <taxon>Orthoherpesviridae</taxon>
        <taxon>Gammaherpesvirinae</taxon>
        <taxon>Percavirus</taxon>
        <taxon>Percavirus vespertilionidgamma1</taxon>
    </lineage>
</organism>
<keyword evidence="5" id="KW-0231">Viral genome packaging</keyword>
<dbReference type="HAMAP" id="MF_04025">
    <property type="entry name" value="HSV_CVC2"/>
    <property type="match status" value="1"/>
</dbReference>
<dbReference type="OrthoDB" id="4434at10239"/>
<dbReference type="KEGG" id="vg:26836938"/>
<name>A0A120HQI1_9GAMA</name>
<dbReference type="GO" id="GO:0019028">
    <property type="term" value="C:viral capsid"/>
    <property type="evidence" value="ECO:0007669"/>
    <property type="project" value="UniProtKB-KW"/>
</dbReference>
<keyword evidence="8" id="KW-1185">Reference proteome</keyword>
<evidence type="ECO:0000256" key="6">
    <source>
        <dbReference type="SAM" id="MobiDB-lite"/>
    </source>
</evidence>
<feature type="region of interest" description="Disordered" evidence="6">
    <location>
        <begin position="94"/>
        <end position="114"/>
    </location>
</feature>
<evidence type="ECO:0000256" key="1">
    <source>
        <dbReference type="ARBA" id="ARBA00022561"/>
    </source>
</evidence>
<dbReference type="GO" id="GO:0019072">
    <property type="term" value="P:viral genome packaging"/>
    <property type="evidence" value="ECO:0007669"/>
    <property type="project" value="InterPro"/>
</dbReference>
<dbReference type="EMBL" id="KU220026">
    <property type="protein sequence ID" value="AMA67376.1"/>
    <property type="molecule type" value="Genomic_DNA"/>
</dbReference>
<evidence type="ECO:0000256" key="4">
    <source>
        <dbReference type="ARBA" id="ARBA00022844"/>
    </source>
</evidence>
<evidence type="ECO:0000256" key="5">
    <source>
        <dbReference type="ARBA" id="ARBA00023219"/>
    </source>
</evidence>
<keyword evidence="1" id="KW-0167">Capsid protein</keyword>
<keyword evidence="3" id="KW-1188">Viral release from host cell</keyword>
<evidence type="ECO:0000256" key="2">
    <source>
        <dbReference type="ARBA" id="ARBA00022562"/>
    </source>
</evidence>
<evidence type="ECO:0000256" key="3">
    <source>
        <dbReference type="ARBA" id="ARBA00022612"/>
    </source>
</evidence>
<protein>
    <submittedName>
        <fullName evidence="7">DNA packaging tegument protein UL25</fullName>
    </submittedName>
</protein>
<reference evidence="7 8" key="1">
    <citation type="journal article" date="2016" name="MSphere">
        <title>Isolation and Characterization of a Novel Gammaherpesvirus from a Microbat Cell Line.</title>
        <authorList>
            <person name="Shabman R.S."/>
            <person name="Shrivastava S."/>
            <person name="Tsibane T."/>
            <person name="Attie O."/>
            <person name="Jayaprakash A."/>
            <person name="Mire C.E."/>
            <person name="Dilley K.E."/>
            <person name="Puri V."/>
            <person name="Stockwell T.B."/>
            <person name="Geisbert T.W."/>
            <person name="Sachidanandam R."/>
            <person name="Basler C.F."/>
        </authorList>
    </citation>
    <scope>NUCLEOTIDE SEQUENCE [LARGE SCALE GENOMIC DNA]</scope>
    <source>
        <strain evidence="7 8">My-HV8/Myotis velifer incautus/USA/FCGHV/2011</strain>
    </source>
</reference>
<proteinExistence type="inferred from homology"/>
<keyword evidence="2" id="KW-1048">Host nucleus</keyword>
<keyword evidence="4" id="KW-0946">Virion</keyword>
<dbReference type="InterPro" id="IPR002493">
    <property type="entry name" value="Herpes_UL25"/>
</dbReference>
<dbReference type="Proteomes" id="UP000207650">
    <property type="component" value="Segment"/>
</dbReference>